<dbReference type="AlphaFoldDB" id="A0A8J3YMT9"/>
<gene>
    <name evidence="1" type="ORF">Val02_36910</name>
</gene>
<proteinExistence type="predicted"/>
<accession>A0A8J3YMT9</accession>
<comment type="caution">
    <text evidence="1">The sequence shown here is derived from an EMBL/GenBank/DDBJ whole genome shotgun (WGS) entry which is preliminary data.</text>
</comment>
<evidence type="ECO:0000313" key="1">
    <source>
        <dbReference type="EMBL" id="GIJ46805.1"/>
    </source>
</evidence>
<dbReference type="EMBL" id="BOPF01000012">
    <property type="protein sequence ID" value="GIJ46805.1"/>
    <property type="molecule type" value="Genomic_DNA"/>
</dbReference>
<evidence type="ECO:0000313" key="2">
    <source>
        <dbReference type="Proteomes" id="UP000619260"/>
    </source>
</evidence>
<protein>
    <submittedName>
        <fullName evidence="1">Uncharacterized protein</fullName>
    </submittedName>
</protein>
<sequence>MLGGVDAVTQWVRTSWTKASRGGPAAARRNAVPVGFVLPPLTGPAVHEVLMDEADGFTPRESLRDGPPTGVTGAYTSAVRLSEADGRLRVELRATSWGAPRRRSRPPAVRLAPGEWVRWQVNYRFSWPAARGGAWSYRLDTLNLAYGPVAAEAFLGDPTHHVDERAALR</sequence>
<reference evidence="1" key="1">
    <citation type="submission" date="2021-01" db="EMBL/GenBank/DDBJ databases">
        <title>Whole genome shotgun sequence of Virgisporangium aliadipatigenens NBRC 105644.</title>
        <authorList>
            <person name="Komaki H."/>
            <person name="Tamura T."/>
        </authorList>
    </citation>
    <scope>NUCLEOTIDE SEQUENCE</scope>
    <source>
        <strain evidence="1">NBRC 105644</strain>
    </source>
</reference>
<name>A0A8J3YMT9_9ACTN</name>
<keyword evidence="2" id="KW-1185">Reference proteome</keyword>
<dbReference type="Proteomes" id="UP000619260">
    <property type="component" value="Unassembled WGS sequence"/>
</dbReference>
<organism evidence="1 2">
    <name type="scientific">Virgisporangium aliadipatigenens</name>
    <dbReference type="NCBI Taxonomy" id="741659"/>
    <lineage>
        <taxon>Bacteria</taxon>
        <taxon>Bacillati</taxon>
        <taxon>Actinomycetota</taxon>
        <taxon>Actinomycetes</taxon>
        <taxon>Micromonosporales</taxon>
        <taxon>Micromonosporaceae</taxon>
        <taxon>Virgisporangium</taxon>
    </lineage>
</organism>